<evidence type="ECO:0000313" key="2">
    <source>
        <dbReference type="Proteomes" id="UP000634139"/>
    </source>
</evidence>
<dbReference type="AlphaFoldDB" id="A0A918RN09"/>
<dbReference type="EMBL" id="BMZD01000006">
    <property type="protein sequence ID" value="GHA03125.1"/>
    <property type="molecule type" value="Genomic_DNA"/>
</dbReference>
<evidence type="ECO:0000313" key="1">
    <source>
        <dbReference type="EMBL" id="GHA03125.1"/>
    </source>
</evidence>
<gene>
    <name evidence="1" type="ORF">GCM10011617_25100</name>
</gene>
<sequence length="197" mass="21551">MRFNGAMEILPEPPPSYEQIITQKLVECGLSSRGLKVSYEDDFQSYEIVIGPSANAMAEMFSCTRDAAAGEIVSFDDQELMSGYHAFLAEGYRPQMIASAESELAKRGLLKGFPRRVDFASDALFAEALEEHCGLVKGEVIQPFGDKLVVQPPPEALRDFKATMERYSCLYSAIQLASARGEGKFGFVGNQASALSD</sequence>
<proteinExistence type="predicted"/>
<accession>A0A918RN09</accession>
<keyword evidence="2" id="KW-1185">Reference proteome</keyword>
<reference evidence="1" key="2">
    <citation type="submission" date="2020-09" db="EMBL/GenBank/DDBJ databases">
        <authorList>
            <person name="Sun Q."/>
            <person name="Kim S."/>
        </authorList>
    </citation>
    <scope>NUCLEOTIDE SEQUENCE</scope>
    <source>
        <strain evidence="1">KCTC 32422</strain>
    </source>
</reference>
<reference evidence="1" key="1">
    <citation type="journal article" date="2014" name="Int. J. Syst. Evol. Microbiol.">
        <title>Complete genome sequence of Corynebacterium casei LMG S-19264T (=DSM 44701T), isolated from a smear-ripened cheese.</title>
        <authorList>
            <consortium name="US DOE Joint Genome Institute (JGI-PGF)"/>
            <person name="Walter F."/>
            <person name="Albersmeier A."/>
            <person name="Kalinowski J."/>
            <person name="Ruckert C."/>
        </authorList>
    </citation>
    <scope>NUCLEOTIDE SEQUENCE</scope>
    <source>
        <strain evidence="1">KCTC 32422</strain>
    </source>
</reference>
<name>A0A918RN09_9SPHN</name>
<dbReference type="Proteomes" id="UP000634139">
    <property type="component" value="Unassembled WGS sequence"/>
</dbReference>
<protein>
    <submittedName>
        <fullName evidence="1">Uncharacterized protein</fullName>
    </submittedName>
</protein>
<organism evidence="1 2">
    <name type="scientific">Novosphingobium arvoryzae</name>
    <dbReference type="NCBI Taxonomy" id="1256514"/>
    <lineage>
        <taxon>Bacteria</taxon>
        <taxon>Pseudomonadati</taxon>
        <taxon>Pseudomonadota</taxon>
        <taxon>Alphaproteobacteria</taxon>
        <taxon>Sphingomonadales</taxon>
        <taxon>Sphingomonadaceae</taxon>
        <taxon>Novosphingobium</taxon>
    </lineage>
</organism>
<comment type="caution">
    <text evidence="1">The sequence shown here is derived from an EMBL/GenBank/DDBJ whole genome shotgun (WGS) entry which is preliminary data.</text>
</comment>